<evidence type="ECO:0000313" key="3">
    <source>
        <dbReference type="EMBL" id="KAE9212130.1"/>
    </source>
</evidence>
<feature type="region of interest" description="Disordered" evidence="1">
    <location>
        <begin position="1"/>
        <end position="33"/>
    </location>
</feature>
<evidence type="ECO:0000256" key="1">
    <source>
        <dbReference type="SAM" id="MobiDB-lite"/>
    </source>
</evidence>
<dbReference type="Proteomes" id="UP000433483">
    <property type="component" value="Unassembled WGS sequence"/>
</dbReference>
<organism evidence="2 4">
    <name type="scientific">Phytophthora fragariae</name>
    <dbReference type="NCBI Taxonomy" id="53985"/>
    <lineage>
        <taxon>Eukaryota</taxon>
        <taxon>Sar</taxon>
        <taxon>Stramenopiles</taxon>
        <taxon>Oomycota</taxon>
        <taxon>Peronosporomycetes</taxon>
        <taxon>Peronosporales</taxon>
        <taxon>Peronosporaceae</taxon>
        <taxon>Phytophthora</taxon>
    </lineage>
</organism>
<evidence type="ECO:0000313" key="4">
    <source>
        <dbReference type="Proteomes" id="UP000433483"/>
    </source>
</evidence>
<dbReference type="EMBL" id="QXGD01001197">
    <property type="protein sequence ID" value="KAE9212130.1"/>
    <property type="molecule type" value="Genomic_DNA"/>
</dbReference>
<evidence type="ECO:0000313" key="2">
    <source>
        <dbReference type="EMBL" id="KAE9195927.1"/>
    </source>
</evidence>
<dbReference type="AlphaFoldDB" id="A0A6A3X465"/>
<gene>
    <name evidence="3" type="ORF">PF002_g18334</name>
    <name evidence="2" type="ORF">PF005_g17082</name>
</gene>
<protein>
    <submittedName>
        <fullName evidence="2">Uncharacterized protein</fullName>
    </submittedName>
</protein>
<keyword evidence="4" id="KW-1185">Reference proteome</keyword>
<proteinExistence type="predicted"/>
<dbReference type="EMBL" id="QXGB01001157">
    <property type="protein sequence ID" value="KAE9195927.1"/>
    <property type="molecule type" value="Genomic_DNA"/>
</dbReference>
<accession>A0A6A3X465</accession>
<sequence>MRWATRSRHAQGREDGADAEGPGATPLLKANDVTENQQDLQLAVITY</sequence>
<comment type="caution">
    <text evidence="2">The sequence shown here is derived from an EMBL/GenBank/DDBJ whole genome shotgun (WGS) entry which is preliminary data.</text>
</comment>
<evidence type="ECO:0000313" key="5">
    <source>
        <dbReference type="Proteomes" id="UP000440367"/>
    </source>
</evidence>
<dbReference type="Proteomes" id="UP000440367">
    <property type="component" value="Unassembled WGS sequence"/>
</dbReference>
<reference evidence="4 5" key="1">
    <citation type="submission" date="2018-08" db="EMBL/GenBank/DDBJ databases">
        <title>Genomic investigation of the strawberry pathogen Phytophthora fragariae indicates pathogenicity is determined by transcriptional variation in three key races.</title>
        <authorList>
            <person name="Adams T.M."/>
            <person name="Armitage A.D."/>
            <person name="Sobczyk M.K."/>
            <person name="Bates H.J."/>
            <person name="Dunwell J.M."/>
            <person name="Nellist C.F."/>
            <person name="Harrison R.J."/>
        </authorList>
    </citation>
    <scope>NUCLEOTIDE SEQUENCE [LARGE SCALE GENOMIC DNA]</scope>
    <source>
        <strain evidence="3 5">BC-1</strain>
        <strain evidence="2 4">NOV-27</strain>
    </source>
</reference>
<name>A0A6A3X465_9STRA</name>
<feature type="compositionally biased region" description="Basic residues" evidence="1">
    <location>
        <begin position="1"/>
        <end position="10"/>
    </location>
</feature>